<proteinExistence type="predicted"/>
<organism evidence="2 3">
    <name type="scientific">Butyrivibrio hungatei</name>
    <dbReference type="NCBI Taxonomy" id="185008"/>
    <lineage>
        <taxon>Bacteria</taxon>
        <taxon>Bacillati</taxon>
        <taxon>Bacillota</taxon>
        <taxon>Clostridia</taxon>
        <taxon>Lachnospirales</taxon>
        <taxon>Lachnospiraceae</taxon>
        <taxon>Butyrivibrio</taxon>
    </lineage>
</organism>
<evidence type="ECO:0000256" key="1">
    <source>
        <dbReference type="SAM" id="Coils"/>
    </source>
</evidence>
<dbReference type="EMBL" id="FMUR01000003">
    <property type="protein sequence ID" value="SCX75034.1"/>
    <property type="molecule type" value="Genomic_DNA"/>
</dbReference>
<reference evidence="3" key="1">
    <citation type="submission" date="2016-10" db="EMBL/GenBank/DDBJ databases">
        <authorList>
            <person name="Varghese N."/>
            <person name="Submissions S."/>
        </authorList>
    </citation>
    <scope>NUCLEOTIDE SEQUENCE [LARGE SCALE GENOMIC DNA]</scope>
    <source>
        <strain evidence="3">XBD2006</strain>
    </source>
</reference>
<keyword evidence="3" id="KW-1185">Reference proteome</keyword>
<sequence length="84" mass="9944">MMISAEGYKSMHESDSIDELIAERKQLVGELEQLEKIVRENNKDDDSWNESPGPDVRYQMTLTYLIQICELLWARFSSEMEWDK</sequence>
<evidence type="ECO:0000313" key="2">
    <source>
        <dbReference type="EMBL" id="SCX75034.1"/>
    </source>
</evidence>
<accession>A0A1G5AAW7</accession>
<keyword evidence="1" id="KW-0175">Coiled coil</keyword>
<feature type="coiled-coil region" evidence="1">
    <location>
        <begin position="17"/>
        <end position="44"/>
    </location>
</feature>
<dbReference type="AlphaFoldDB" id="A0A1G5AAW7"/>
<dbReference type="RefSeq" id="WP_074460936.1">
    <property type="nucleotide sequence ID" value="NZ_FMUR01000003.1"/>
</dbReference>
<evidence type="ECO:0000313" key="3">
    <source>
        <dbReference type="Proteomes" id="UP000183047"/>
    </source>
</evidence>
<gene>
    <name evidence="2" type="ORF">SAMN02910451_00051</name>
</gene>
<dbReference type="Proteomes" id="UP000183047">
    <property type="component" value="Unassembled WGS sequence"/>
</dbReference>
<name>A0A1G5AAW7_9FIRM</name>
<dbReference type="OrthoDB" id="2004778at2"/>
<protein>
    <submittedName>
        <fullName evidence="2">Uncharacterized protein</fullName>
    </submittedName>
</protein>